<feature type="compositionally biased region" description="Basic and acidic residues" evidence="1">
    <location>
        <begin position="466"/>
        <end position="477"/>
    </location>
</feature>
<feature type="region of interest" description="Disordered" evidence="1">
    <location>
        <begin position="454"/>
        <end position="477"/>
    </location>
</feature>
<feature type="compositionally biased region" description="Polar residues" evidence="1">
    <location>
        <begin position="1"/>
        <end position="26"/>
    </location>
</feature>
<sequence>SASDTNKKTNASASDTNKKTNASASDTNKKTDESASDADADADDDDENMPNLVDPDDLDFDLSFLDDDLLAAALGGEEDEDEGSVPGPLPAPLQAIWDNFLSTCADFIVKFAGTSRKTTQILWNMLGEEFKLTRNPNIYNMWVKKWSLLNGMEEGETKHEYHRRYVDAYHEAMDIKTPKEKKETCIELLDWLHSYEQECAKEAERRGSALKGVLDTKQTITRTAQHLARKNNVVIWGVVVPLKHGDAKSIASGGSFCSHDGMTTVMKELGVNVDDLCGDIAVGFGAKYLANRLMDDWSDEALYEVLKKVVGERRFYLRRGLLVIWNFGLKVPTDNLTWKGNASVCVKRGVWYDKWPRGINPPDVIGDNKYSESDHNTLMESVYKTVRKEPGFAHIEVKPYTEEELSWRRKDWKRWCALPVYRDEDGNILIRVGDVMPAEEIDIKLKGRVPRIRVTQTTSTTASKPARGDDNDGNDTKLIAHVDKPTLRNQKRGRLSEEEYSQLLEGGGTDGYWDVSEPALKRRAVQYPGYEEIAEMDVDDIAREPSAGPSSRAESVGPGLTMEGLQQQMMLAQRQQMRQSQQMMAGLMQQLVARGALPGFQQQQQMGNGNWSLPSQMQMQAAQQMQQQQMQAAQQMQQQQQLPAPSLEDWMPDGQGGFMSLNGN</sequence>
<name>A0A166NKY5_EXIGL</name>
<dbReference type="EMBL" id="KV426646">
    <property type="protein sequence ID" value="KZV79282.1"/>
    <property type="molecule type" value="Genomic_DNA"/>
</dbReference>
<proteinExistence type="predicted"/>
<feature type="compositionally biased region" description="Polar residues" evidence="1">
    <location>
        <begin position="606"/>
        <end position="615"/>
    </location>
</feature>
<dbReference type="AlphaFoldDB" id="A0A166NKY5"/>
<gene>
    <name evidence="2" type="ORF">EXIGLDRAFT_707338</name>
</gene>
<feature type="non-terminal residue" evidence="2">
    <location>
        <position position="1"/>
    </location>
</feature>
<evidence type="ECO:0000313" key="3">
    <source>
        <dbReference type="Proteomes" id="UP000077266"/>
    </source>
</evidence>
<evidence type="ECO:0000256" key="1">
    <source>
        <dbReference type="SAM" id="MobiDB-lite"/>
    </source>
</evidence>
<evidence type="ECO:0000313" key="2">
    <source>
        <dbReference type="EMBL" id="KZV79282.1"/>
    </source>
</evidence>
<dbReference type="InParanoid" id="A0A166NKY5"/>
<organism evidence="2 3">
    <name type="scientific">Exidia glandulosa HHB12029</name>
    <dbReference type="NCBI Taxonomy" id="1314781"/>
    <lineage>
        <taxon>Eukaryota</taxon>
        <taxon>Fungi</taxon>
        <taxon>Dikarya</taxon>
        <taxon>Basidiomycota</taxon>
        <taxon>Agaricomycotina</taxon>
        <taxon>Agaricomycetes</taxon>
        <taxon>Auriculariales</taxon>
        <taxon>Exidiaceae</taxon>
        <taxon>Exidia</taxon>
    </lineage>
</organism>
<feature type="compositionally biased region" description="Acidic residues" evidence="1">
    <location>
        <begin position="34"/>
        <end position="54"/>
    </location>
</feature>
<feature type="region of interest" description="Disordered" evidence="1">
    <location>
        <begin position="603"/>
        <end position="664"/>
    </location>
</feature>
<dbReference type="Proteomes" id="UP000077266">
    <property type="component" value="Unassembled WGS sequence"/>
</dbReference>
<feature type="compositionally biased region" description="Polar residues" evidence="1">
    <location>
        <begin position="454"/>
        <end position="463"/>
    </location>
</feature>
<accession>A0A166NKY5</accession>
<keyword evidence="3" id="KW-1185">Reference proteome</keyword>
<reference evidence="2 3" key="1">
    <citation type="journal article" date="2016" name="Mol. Biol. Evol.">
        <title>Comparative Genomics of Early-Diverging Mushroom-Forming Fungi Provides Insights into the Origins of Lignocellulose Decay Capabilities.</title>
        <authorList>
            <person name="Nagy L.G."/>
            <person name="Riley R."/>
            <person name="Tritt A."/>
            <person name="Adam C."/>
            <person name="Daum C."/>
            <person name="Floudas D."/>
            <person name="Sun H."/>
            <person name="Yadav J.S."/>
            <person name="Pangilinan J."/>
            <person name="Larsson K.H."/>
            <person name="Matsuura K."/>
            <person name="Barry K."/>
            <person name="Labutti K."/>
            <person name="Kuo R."/>
            <person name="Ohm R.A."/>
            <person name="Bhattacharya S.S."/>
            <person name="Shirouzu T."/>
            <person name="Yoshinaga Y."/>
            <person name="Martin F.M."/>
            <person name="Grigoriev I.V."/>
            <person name="Hibbett D.S."/>
        </authorList>
    </citation>
    <scope>NUCLEOTIDE SEQUENCE [LARGE SCALE GENOMIC DNA]</scope>
    <source>
        <strain evidence="2 3">HHB12029</strain>
    </source>
</reference>
<feature type="region of interest" description="Disordered" evidence="1">
    <location>
        <begin position="1"/>
        <end position="54"/>
    </location>
</feature>
<feature type="compositionally biased region" description="Low complexity" evidence="1">
    <location>
        <begin position="616"/>
        <end position="641"/>
    </location>
</feature>
<protein>
    <submittedName>
        <fullName evidence="2">Uncharacterized protein</fullName>
    </submittedName>
</protein>